<feature type="compositionally biased region" description="Polar residues" evidence="1">
    <location>
        <begin position="308"/>
        <end position="317"/>
    </location>
</feature>
<name>A0A7R9AX58_TIMSH</name>
<reference evidence="2" key="1">
    <citation type="submission" date="2020-11" db="EMBL/GenBank/DDBJ databases">
        <authorList>
            <person name="Tran Van P."/>
        </authorList>
    </citation>
    <scope>NUCLEOTIDE SEQUENCE</scope>
</reference>
<dbReference type="EMBL" id="OC002656">
    <property type="protein sequence ID" value="CAD7262160.1"/>
    <property type="molecule type" value="Genomic_DNA"/>
</dbReference>
<evidence type="ECO:0000256" key="1">
    <source>
        <dbReference type="SAM" id="MobiDB-lite"/>
    </source>
</evidence>
<feature type="compositionally biased region" description="Polar residues" evidence="1">
    <location>
        <begin position="364"/>
        <end position="373"/>
    </location>
</feature>
<accession>A0A7R9AX58</accession>
<dbReference type="AlphaFoldDB" id="A0A7R9AX58"/>
<evidence type="ECO:0000313" key="2">
    <source>
        <dbReference type="EMBL" id="CAD7262160.1"/>
    </source>
</evidence>
<organism evidence="2">
    <name type="scientific">Timema shepardi</name>
    <name type="common">Walking stick</name>
    <dbReference type="NCBI Taxonomy" id="629360"/>
    <lineage>
        <taxon>Eukaryota</taxon>
        <taxon>Metazoa</taxon>
        <taxon>Ecdysozoa</taxon>
        <taxon>Arthropoda</taxon>
        <taxon>Hexapoda</taxon>
        <taxon>Insecta</taxon>
        <taxon>Pterygota</taxon>
        <taxon>Neoptera</taxon>
        <taxon>Polyneoptera</taxon>
        <taxon>Phasmatodea</taxon>
        <taxon>Timematodea</taxon>
        <taxon>Timematoidea</taxon>
        <taxon>Timematidae</taxon>
        <taxon>Timema</taxon>
    </lineage>
</organism>
<sequence>MVSRRGQFTEWADIFLIHEISQIYEWVVNTYNGEGIDIGFQAHITREMLTGSKMSNYPCIQQESVLGESVIVLAALLLTISAQRQGQGYGHYGPVDGEFIDLGPEGRPQTVQTLRFKVPVKTVTITRTVGVPVPVPYPVRQDVPVPVHVVKPIFIPVPQIVHVPHPVPVYGHAESAPAYRHAELAPVYGHGESAPVYRHEESAPVYRQGEPAQVQSQVGPIPRAVYANYPRQTYDGGYTADASGQSPSGVINPSQHGYITRQHPGHYGQSLGFYDLGNIGLLISPSGGNPHHPGNIHGTGASYDLGHAQTSGTSSGGNVAAEVSGNTDQNPTDSHRVAKNQQTYLVPEQESTTGSKQVAQNYQTHPITDSDNPNAHGYGNSRAERSDSSDVTVSKSVDLSNYADSARR</sequence>
<feature type="region of interest" description="Disordered" evidence="1">
    <location>
        <begin position="364"/>
        <end position="408"/>
    </location>
</feature>
<feature type="region of interest" description="Disordered" evidence="1">
    <location>
        <begin position="290"/>
        <end position="335"/>
    </location>
</feature>
<protein>
    <submittedName>
        <fullName evidence="2">Uncharacterized protein</fullName>
    </submittedName>
</protein>
<proteinExistence type="predicted"/>
<gene>
    <name evidence="2" type="ORF">TSIB3V08_LOCUS6277</name>
</gene>
<feature type="compositionally biased region" description="Low complexity" evidence="1">
    <location>
        <begin position="389"/>
        <end position="400"/>
    </location>
</feature>